<evidence type="ECO:0000256" key="2">
    <source>
        <dbReference type="ARBA" id="ARBA00022737"/>
    </source>
</evidence>
<gene>
    <name evidence="8" type="ORF">TDIB3V08_LOCUS858</name>
</gene>
<feature type="zinc finger region" description="C3H1-type" evidence="6">
    <location>
        <begin position="72"/>
        <end position="98"/>
    </location>
</feature>
<dbReference type="InterPro" id="IPR054429">
    <property type="entry name" value="Znf-CCCH_Muscleblind-like"/>
</dbReference>
<keyword evidence="2" id="KW-0677">Repeat</keyword>
<protein>
    <recommendedName>
        <fullName evidence="7">C3H1-type domain-containing protein</fullName>
    </recommendedName>
</protein>
<proteinExistence type="inferred from homology"/>
<dbReference type="PANTHER" id="PTHR12675:SF12">
    <property type="entry name" value="PROTEIN MUSCLEBLIND"/>
    <property type="match status" value="1"/>
</dbReference>
<dbReference type="GO" id="GO:0043484">
    <property type="term" value="P:regulation of RNA splicing"/>
    <property type="evidence" value="ECO:0007669"/>
    <property type="project" value="TreeGrafter"/>
</dbReference>
<dbReference type="GO" id="GO:0005654">
    <property type="term" value="C:nucleoplasm"/>
    <property type="evidence" value="ECO:0007669"/>
    <property type="project" value="TreeGrafter"/>
</dbReference>
<evidence type="ECO:0000256" key="3">
    <source>
        <dbReference type="ARBA" id="ARBA00022771"/>
    </source>
</evidence>
<dbReference type="PROSITE" id="PS50103">
    <property type="entry name" value="ZF_C3H1"/>
    <property type="match status" value="2"/>
</dbReference>
<evidence type="ECO:0000256" key="5">
    <source>
        <dbReference type="ARBA" id="ARBA00038226"/>
    </source>
</evidence>
<dbReference type="InterPro" id="IPR000571">
    <property type="entry name" value="Znf_CCCH"/>
</dbReference>
<dbReference type="PANTHER" id="PTHR12675">
    <property type="entry name" value="MUSCLEBLIND-LIKE PROTEIN"/>
    <property type="match status" value="1"/>
</dbReference>
<keyword evidence="1 6" id="KW-0479">Metal-binding</keyword>
<dbReference type="GO" id="GO:0005737">
    <property type="term" value="C:cytoplasm"/>
    <property type="evidence" value="ECO:0007669"/>
    <property type="project" value="TreeGrafter"/>
</dbReference>
<organism evidence="8">
    <name type="scientific">Timema douglasi</name>
    <name type="common">Walking stick</name>
    <dbReference type="NCBI Taxonomy" id="61478"/>
    <lineage>
        <taxon>Eukaryota</taxon>
        <taxon>Metazoa</taxon>
        <taxon>Ecdysozoa</taxon>
        <taxon>Arthropoda</taxon>
        <taxon>Hexapoda</taxon>
        <taxon>Insecta</taxon>
        <taxon>Pterygota</taxon>
        <taxon>Neoptera</taxon>
        <taxon>Polyneoptera</taxon>
        <taxon>Phasmatodea</taxon>
        <taxon>Timematodea</taxon>
        <taxon>Timematoidea</taxon>
        <taxon>Timematidae</taxon>
        <taxon>Timema</taxon>
    </lineage>
</organism>
<dbReference type="Gene3D" id="3.30.1370.210">
    <property type="match status" value="1"/>
</dbReference>
<evidence type="ECO:0000259" key="7">
    <source>
        <dbReference type="PROSITE" id="PS50103"/>
    </source>
</evidence>
<keyword evidence="3 6" id="KW-0863">Zinc-finger</keyword>
<accession>A0A7R8V9X0</accession>
<dbReference type="EMBL" id="OA564484">
    <property type="protein sequence ID" value="CAD7194432.1"/>
    <property type="molecule type" value="Genomic_DNA"/>
</dbReference>
<name>A0A7R8V9X0_TIMDO</name>
<dbReference type="GO" id="GO:0008270">
    <property type="term" value="F:zinc ion binding"/>
    <property type="evidence" value="ECO:0007669"/>
    <property type="project" value="UniProtKB-KW"/>
</dbReference>
<evidence type="ECO:0000313" key="8">
    <source>
        <dbReference type="EMBL" id="CAD7194432.1"/>
    </source>
</evidence>
<comment type="similarity">
    <text evidence="5">Belongs to the muscleblind family.</text>
</comment>
<sequence length="124" mass="13952">MLVALHDLHWFGFGHRKAPATVPQNAPYVVYTDEQGQLLDTLPVCQDFNRQLCNRAACKFVHLQEGHVEVVDMKVVVCRDAVKGKCARPMCKYYHIPIRLPPANEMAQPEHSLRAAAGRMLCGI</sequence>
<evidence type="ECO:0000256" key="4">
    <source>
        <dbReference type="ARBA" id="ARBA00022833"/>
    </source>
</evidence>
<dbReference type="Pfam" id="PF22628">
    <property type="entry name" value="zf-CCCH_10"/>
    <property type="match status" value="1"/>
</dbReference>
<dbReference type="GO" id="GO:0003723">
    <property type="term" value="F:RNA binding"/>
    <property type="evidence" value="ECO:0007669"/>
    <property type="project" value="TreeGrafter"/>
</dbReference>
<reference evidence="8" key="1">
    <citation type="submission" date="2020-11" db="EMBL/GenBank/DDBJ databases">
        <authorList>
            <person name="Tran Van P."/>
        </authorList>
    </citation>
    <scope>NUCLEOTIDE SEQUENCE</scope>
</reference>
<feature type="zinc finger region" description="C3H1-type" evidence="6">
    <location>
        <begin position="39"/>
        <end position="65"/>
    </location>
</feature>
<feature type="domain" description="C3H1-type" evidence="7">
    <location>
        <begin position="39"/>
        <end position="65"/>
    </location>
</feature>
<keyword evidence="4 6" id="KW-0862">Zinc</keyword>
<feature type="domain" description="C3H1-type" evidence="7">
    <location>
        <begin position="72"/>
        <end position="98"/>
    </location>
</feature>
<evidence type="ECO:0000256" key="1">
    <source>
        <dbReference type="ARBA" id="ARBA00022723"/>
    </source>
</evidence>
<dbReference type="AlphaFoldDB" id="A0A7R8V9X0"/>
<evidence type="ECO:0000256" key="6">
    <source>
        <dbReference type="PROSITE-ProRule" id="PRU00723"/>
    </source>
</evidence>